<dbReference type="Gene3D" id="1.10.10.10">
    <property type="entry name" value="Winged helix-like DNA-binding domain superfamily/Winged helix DNA-binding domain"/>
    <property type="match status" value="1"/>
</dbReference>
<evidence type="ECO:0000256" key="7">
    <source>
        <dbReference type="ARBA" id="ARBA00023136"/>
    </source>
</evidence>
<dbReference type="EMBL" id="PDSK01000046">
    <property type="protein sequence ID" value="PIE35345.1"/>
    <property type="molecule type" value="Genomic_DNA"/>
</dbReference>
<keyword evidence="4" id="KW-1003">Cell membrane</keyword>
<evidence type="ECO:0000256" key="2">
    <source>
        <dbReference type="ARBA" id="ARBA00008034"/>
    </source>
</evidence>
<dbReference type="GO" id="GO:0010043">
    <property type="term" value="P:response to zinc ion"/>
    <property type="evidence" value="ECO:0007669"/>
    <property type="project" value="TreeGrafter"/>
</dbReference>
<dbReference type="InterPro" id="IPR036388">
    <property type="entry name" value="WH-like_DNA-bd_sf"/>
</dbReference>
<dbReference type="InterPro" id="IPR001626">
    <property type="entry name" value="ABC_TroCD"/>
</dbReference>
<reference evidence="10 11" key="1">
    <citation type="submission" date="2017-10" db="EMBL/GenBank/DDBJ databases">
        <title>Novel microbial diversity and functional potential in the marine mammal oral microbiome.</title>
        <authorList>
            <person name="Dudek N.K."/>
            <person name="Sun C.L."/>
            <person name="Burstein D."/>
            <person name="Kantor R.S."/>
            <person name="Aliaga Goltsman D.S."/>
            <person name="Bik E.M."/>
            <person name="Thomas B.C."/>
            <person name="Banfield J.F."/>
            <person name="Relman D.A."/>
        </authorList>
    </citation>
    <scope>NUCLEOTIDE SEQUENCE [LARGE SCALE GENOMIC DNA]</scope>
    <source>
        <strain evidence="10">DOLJORAL78_47_16</strain>
    </source>
</reference>
<evidence type="ECO:0000313" key="11">
    <source>
        <dbReference type="Proteomes" id="UP000230821"/>
    </source>
</evidence>
<evidence type="ECO:0000256" key="5">
    <source>
        <dbReference type="ARBA" id="ARBA00022692"/>
    </source>
</evidence>
<dbReference type="Gene3D" id="1.10.3470.10">
    <property type="entry name" value="ABC transporter involved in vitamin B12 uptake, BtuC"/>
    <property type="match status" value="1"/>
</dbReference>
<feature type="transmembrane region" description="Helical" evidence="9">
    <location>
        <begin position="230"/>
        <end position="251"/>
    </location>
</feature>
<dbReference type="PANTHER" id="PTHR30477:SF3">
    <property type="entry name" value="METAL TRANSPORT SYSTEM MEMBRANE PROTEIN CT_069-RELATED"/>
    <property type="match status" value="1"/>
</dbReference>
<feature type="transmembrane region" description="Helical" evidence="9">
    <location>
        <begin position="102"/>
        <end position="120"/>
    </location>
</feature>
<comment type="caution">
    <text evidence="10">The sequence shown here is derived from an EMBL/GenBank/DDBJ whole genome shotgun (WGS) entry which is preliminary data.</text>
</comment>
<sequence length="381" mass="41526">MGFLEMIYAALSDYTLRTVILGTAILGMVSGALGCFAFLRRQSLLGDAISHAALPGIALAFLLTGSKTTLVLVLGAALSGWIGMVCVMSIVRYTRVKEDSALGIILSVFFGFGMVLLAVINRLPTARKAGLQKFLFGMAATMLEEDVIAMAVLGLIVLGLMLLLWKEFKLLSFNPEFGATLGFPIRAMDVLLTALIVTAIVIGLEAVGVVLMSAMIVAPAAAARQWTDRLHIMVLLASMFGALSGICGAVLSGMIRHLPTGPTVVLCMSGIVLFSLVFAPKHGIFFRWMSRRRVRQDVRFRRVLTDLYRLVEHHQGERQHGHPVTVLMLMDSWQSGVKRSLKLMQTLGFVEQASDKGWILTERGLEEAQNMVGRHGDAYES</sequence>
<dbReference type="CDD" id="cd06550">
    <property type="entry name" value="TM_ABC_iron-siderophores_like"/>
    <property type="match status" value="1"/>
</dbReference>
<evidence type="ECO:0000256" key="3">
    <source>
        <dbReference type="ARBA" id="ARBA00022448"/>
    </source>
</evidence>
<feature type="transmembrane region" description="Helical" evidence="9">
    <location>
        <begin position="69"/>
        <end position="90"/>
    </location>
</feature>
<keyword evidence="6 9" id="KW-1133">Transmembrane helix</keyword>
<evidence type="ECO:0000256" key="8">
    <source>
        <dbReference type="RuleBase" id="RU003943"/>
    </source>
</evidence>
<evidence type="ECO:0000256" key="6">
    <source>
        <dbReference type="ARBA" id="ARBA00022989"/>
    </source>
</evidence>
<feature type="transmembrane region" description="Helical" evidence="9">
    <location>
        <begin position="20"/>
        <end position="39"/>
    </location>
</feature>
<dbReference type="Pfam" id="PF00950">
    <property type="entry name" value="ABC-3"/>
    <property type="match status" value="1"/>
</dbReference>
<organism evidence="10 11">
    <name type="scientific">candidate division KSB3 bacterium</name>
    <dbReference type="NCBI Taxonomy" id="2044937"/>
    <lineage>
        <taxon>Bacteria</taxon>
        <taxon>candidate division KSB3</taxon>
    </lineage>
</organism>
<dbReference type="AlphaFoldDB" id="A0A2G6KI76"/>
<comment type="subcellular location">
    <subcellularLocation>
        <location evidence="1 8">Cell membrane</location>
        <topology evidence="1 8">Multi-pass membrane protein</topology>
    </subcellularLocation>
</comment>
<evidence type="ECO:0000313" key="10">
    <source>
        <dbReference type="EMBL" id="PIE35345.1"/>
    </source>
</evidence>
<feature type="transmembrane region" description="Helical" evidence="9">
    <location>
        <begin position="147"/>
        <end position="165"/>
    </location>
</feature>
<dbReference type="FunFam" id="1.10.3470.10:FF:000003">
    <property type="entry name" value="Iron ABC transporter permease SitD"/>
    <property type="match status" value="1"/>
</dbReference>
<protein>
    <submittedName>
        <fullName evidence="10">ABC transporter</fullName>
    </submittedName>
</protein>
<evidence type="ECO:0000256" key="1">
    <source>
        <dbReference type="ARBA" id="ARBA00004651"/>
    </source>
</evidence>
<dbReference type="GO" id="GO:0055085">
    <property type="term" value="P:transmembrane transport"/>
    <property type="evidence" value="ECO:0007669"/>
    <property type="project" value="InterPro"/>
</dbReference>
<accession>A0A2G6KI76</accession>
<keyword evidence="3 8" id="KW-0813">Transport</keyword>
<dbReference type="GO" id="GO:0043190">
    <property type="term" value="C:ATP-binding cassette (ABC) transporter complex"/>
    <property type="evidence" value="ECO:0007669"/>
    <property type="project" value="InterPro"/>
</dbReference>
<evidence type="ECO:0000256" key="4">
    <source>
        <dbReference type="ARBA" id="ARBA00022475"/>
    </source>
</evidence>
<evidence type="ECO:0000256" key="9">
    <source>
        <dbReference type="SAM" id="Phobius"/>
    </source>
</evidence>
<proteinExistence type="inferred from homology"/>
<dbReference type="SUPFAM" id="SSF81345">
    <property type="entry name" value="ABC transporter involved in vitamin B12 uptake, BtuC"/>
    <property type="match status" value="1"/>
</dbReference>
<gene>
    <name evidence="10" type="ORF">CSA56_04525</name>
</gene>
<dbReference type="Proteomes" id="UP000230821">
    <property type="component" value="Unassembled WGS sequence"/>
</dbReference>
<keyword evidence="5 8" id="KW-0812">Transmembrane</keyword>
<dbReference type="PANTHER" id="PTHR30477">
    <property type="entry name" value="ABC-TRANSPORTER METAL-BINDING PROTEIN"/>
    <property type="match status" value="1"/>
</dbReference>
<feature type="transmembrane region" description="Helical" evidence="9">
    <location>
        <begin position="263"/>
        <end position="286"/>
    </location>
</feature>
<name>A0A2G6KI76_9BACT</name>
<keyword evidence="7 9" id="KW-0472">Membrane</keyword>
<dbReference type="InterPro" id="IPR037294">
    <property type="entry name" value="ABC_BtuC-like"/>
</dbReference>
<comment type="similarity">
    <text evidence="2 8">Belongs to the ABC-3 integral membrane protein family.</text>
</comment>
<dbReference type="GO" id="GO:0071281">
    <property type="term" value="P:cellular response to iron ion"/>
    <property type="evidence" value="ECO:0007669"/>
    <property type="project" value="UniProtKB-ARBA"/>
</dbReference>